<organism evidence="3">
    <name type="scientific">Oryza nivara</name>
    <name type="common">Indian wild rice</name>
    <name type="synonym">Oryza sativa f. spontanea</name>
    <dbReference type="NCBI Taxonomy" id="4536"/>
    <lineage>
        <taxon>Eukaryota</taxon>
        <taxon>Viridiplantae</taxon>
        <taxon>Streptophyta</taxon>
        <taxon>Embryophyta</taxon>
        <taxon>Tracheophyta</taxon>
        <taxon>Spermatophyta</taxon>
        <taxon>Magnoliopsida</taxon>
        <taxon>Liliopsida</taxon>
        <taxon>Poales</taxon>
        <taxon>Poaceae</taxon>
        <taxon>BOP clade</taxon>
        <taxon>Oryzoideae</taxon>
        <taxon>Oryzeae</taxon>
        <taxon>Oryzinae</taxon>
        <taxon>Oryza</taxon>
    </lineage>
</organism>
<feature type="domain" description="NB-ARC" evidence="2">
    <location>
        <begin position="231"/>
        <end position="388"/>
    </location>
</feature>
<protein>
    <recommendedName>
        <fullName evidence="2">NB-ARC domain-containing protein</fullName>
    </recommendedName>
</protein>
<feature type="region of interest" description="Disordered" evidence="1">
    <location>
        <begin position="127"/>
        <end position="147"/>
    </location>
</feature>
<dbReference type="STRING" id="4536.A0A0E0ITN2"/>
<proteinExistence type="predicted"/>
<evidence type="ECO:0000259" key="2">
    <source>
        <dbReference type="Pfam" id="PF00931"/>
    </source>
</evidence>
<dbReference type="InterPro" id="IPR027417">
    <property type="entry name" value="P-loop_NTPase"/>
</dbReference>
<dbReference type="HOGENOM" id="CLU_001090_1_0_1"/>
<dbReference type="Gramene" id="ONIVA10G13580.1">
    <property type="protein sequence ID" value="ONIVA10G13580.1"/>
    <property type="gene ID" value="ONIVA10G13580"/>
</dbReference>
<dbReference type="CDD" id="cd00882">
    <property type="entry name" value="Ras_like_GTPase"/>
    <property type="match status" value="1"/>
</dbReference>
<dbReference type="EnsemblPlants" id="ONIVA10G13580.1">
    <property type="protein sequence ID" value="ONIVA10G13580.1"/>
    <property type="gene ID" value="ONIVA10G13580"/>
</dbReference>
<accession>A0A0E0ITN2</accession>
<reference evidence="3" key="1">
    <citation type="submission" date="2015-04" db="UniProtKB">
        <authorList>
            <consortium name="EnsemblPlants"/>
        </authorList>
    </citation>
    <scope>IDENTIFICATION</scope>
    <source>
        <strain evidence="3">SL10</strain>
    </source>
</reference>
<feature type="domain" description="NB-ARC" evidence="2">
    <location>
        <begin position="1068"/>
        <end position="1225"/>
    </location>
</feature>
<reference evidence="3" key="2">
    <citation type="submission" date="2018-04" db="EMBL/GenBank/DDBJ databases">
        <title>OnivRS2 (Oryza nivara Reference Sequence Version 2).</title>
        <authorList>
            <person name="Zhang J."/>
            <person name="Kudrna D."/>
            <person name="Lee S."/>
            <person name="Talag J."/>
            <person name="Rajasekar S."/>
            <person name="Welchert J."/>
            <person name="Hsing Y.-I."/>
            <person name="Wing R.A."/>
        </authorList>
    </citation>
    <scope>NUCLEOTIDE SEQUENCE [LARGE SCALE GENOMIC DNA]</scope>
</reference>
<feature type="domain" description="NB-ARC" evidence="2">
    <location>
        <begin position="1519"/>
        <end position="1685"/>
    </location>
</feature>
<evidence type="ECO:0000313" key="4">
    <source>
        <dbReference type="Proteomes" id="UP000006591"/>
    </source>
</evidence>
<dbReference type="GO" id="GO:0043531">
    <property type="term" value="F:ADP binding"/>
    <property type="evidence" value="ECO:0007669"/>
    <property type="project" value="InterPro"/>
</dbReference>
<dbReference type="eggNOG" id="KOG4658">
    <property type="taxonomic scope" value="Eukaryota"/>
</dbReference>
<sequence>MEATISAILTELAGRSISFLVSKYLYQQKPAPSDDERLENLQRLLLRFRIIVDEAEERCITNQAMLEQLSILRKEMFRGYYTLDTFRCRAHQGKDHGEVSPSFAISKFSPAKRILFCSDSSSQSLGELQREAERGRRWSGKGSRRRQLETSAAAAARVLPAMAATDSNVLSASFDPGPFFLSHLNMLRKEMYRGYYTLGNFICHGHEKDSAKDHEPYSMHLLIDKCLFGRQMEMEHIMNFLLKEDTPGSENPGVLPIIGPGKVGKTTLIAHACVDERVRNHFSQIVCFSHDDLEDANMESLRDSGAIKHQNHTTGGERILIIIELTREIDEDAWRRLYSASKSCVANGSKIIVSSRSDKIACFGTTQALRLRFFTQEAYWYFFKVRAFGSIDIEEHPKMASIAMEIATELNRYFMSSGIFNELLKANFNTWFWSTVLTRIREFRKLNISLYANFDGPWEVVESAYVRRVNEISSENIVILHDYQTCSVPNMLHRCTNSAQSEAEVPLFSLEDLLFGSVRPQGKFKVLGWRSHLPPYYDYMFSCEGITHSAASDAITMKKTTPKILNPAKHVRFCRGSGQTLQDQLQQVLGSLQVTLEDMREFLMFLNSCPRLCQQPYSMHLLLDRCLFGRQMEMEHIMNFLLKEDIPSAENPGVLPIIAPGKVGKSTLIEHACEDERVRNRFSQIVCFNDDDVGHANMVALRDCGVIKHQNYSIGGDRILIIIELMGDIDEGVWGRLYSASKSSVAVGCKIIVTSRSDKIVSFGTTQALRVNFFTQEAYWYFFKVRTFGSLDAEEHPKLASLAMDMAREMNQCFMGSCIYSVLLKANFNARFWSMALARIREFKLKNNLIYKRTFSVPNMVHCYTNSAQSEGEVPEVSMQDFLFGSVKPQRKIQEVHMETFLSVILSDLASRSISLLINKCSKPTLPSMEEKLQRLLLRVRIIVEEAEGRLITNQAMLQQLNMLRKEMYRAYYTLGNFICHDHEEDNAKDHEVSNYFKPSKLNPAKRIRYLWDGGQTLQDQLQQVLGRLQVTLEDMREFVIFLNYCPRLCRQPYSMHLLIDKCLFGRQMEMEHIMNFLLKEDTPRAENPGVLPIIGPGKVGKTTLIAHACDDERVRNHFSQIVCFSEDNLEDASMETLRDSGVIKHQNNATGGKMILIIIELTRDIDEGVWRRLYSVCKSCVANGSKIIVSSRSNKIACFGTAQALRVKFFTQEAYWYFFKLRTFGSMDAEEHPKLESIAMEIAREWNGCFMSSGIYNELLKANFNTQFWSTVLTRIREFRKLNISLYANFDGPWEVVESAYVRRTCSVPNMLHHCTNSAQSEVEVPQLSFEDFQFGNVRPQGKFKVLGWRSHLPPYHDYMFRCENHSARFSPANMEATISVILTELAGRSISFLVSKYLNQQKPAPSDDERLENLQRLLLRFRIIVDEAEERCITNQAMLEQLSILRKEMFRGYYTLDTFRCRAHQGKDHHGERVLGDLENTIVDATEFIAFLSSCPRLHRQPYSMYLILDQCMFGRQTEMEYLINFLLQPGNHSTLEPGVLPIIGPGRVGKSTLVEHACNDERVRSHFSQIVFFTRADLEDESIVDLRDGGVIKHRNRASGVGRVLVIVELDGDRYSEGLDKNIDRVLLERLYSIYKTRIPHDSKIIVTSRSDKIARLGTTPPLRLQLLSKEAYWYFFKVRTFGSMDASEHPEMASIAMDIAIETEGCFMGANLFSRLLRSNANSHYWSLVLATLREFRKKNQHVWSFMYAADQIKALDQVNEPSEEATELLVILDNYQTSCSHASSHCEAEAEAPKISLVDALFGSVRPQGRFDAVGWKSQIAPYYSYMYSCEIQRPKCLAARKNKMKKNGG</sequence>
<dbReference type="InterPro" id="IPR002182">
    <property type="entry name" value="NB-ARC"/>
</dbReference>
<keyword evidence="4" id="KW-1185">Reference proteome</keyword>
<dbReference type="PANTHER" id="PTHR33377:SF30">
    <property type="entry name" value="OS07G0117000 PROTEIN"/>
    <property type="match status" value="1"/>
</dbReference>
<dbReference type="Pfam" id="PF00931">
    <property type="entry name" value="NB-ARC"/>
    <property type="match status" value="3"/>
</dbReference>
<evidence type="ECO:0000256" key="1">
    <source>
        <dbReference type="SAM" id="MobiDB-lite"/>
    </source>
</evidence>
<dbReference type="Gene3D" id="3.40.50.300">
    <property type="entry name" value="P-loop containing nucleotide triphosphate hydrolases"/>
    <property type="match status" value="4"/>
</dbReference>
<dbReference type="Proteomes" id="UP000006591">
    <property type="component" value="Chromosome 10"/>
</dbReference>
<evidence type="ECO:0000313" key="3">
    <source>
        <dbReference type="EnsemblPlants" id="ONIVA10G13580.1"/>
    </source>
</evidence>
<dbReference type="SUPFAM" id="SSF52540">
    <property type="entry name" value="P-loop containing nucleoside triphosphate hydrolases"/>
    <property type="match status" value="4"/>
</dbReference>
<dbReference type="PANTHER" id="PTHR33377">
    <property type="entry name" value="OS10G0134700 PROTEIN-RELATED"/>
    <property type="match status" value="1"/>
</dbReference>
<name>A0A0E0ITN2_ORYNI</name>